<accession>A0AAV1I653</accession>
<proteinExistence type="inferred from homology"/>
<dbReference type="Pfam" id="PF00702">
    <property type="entry name" value="Hydrolase"/>
    <property type="match status" value="1"/>
</dbReference>
<feature type="active site" description="Nucleophile" evidence="11">
    <location>
        <position position="105"/>
    </location>
</feature>
<comment type="pathway">
    <text evidence="2">Amino-acid biosynthesis; L-serine biosynthesis; L-serine from 3-phospho-D-glycerate: step 3/3.</text>
</comment>
<dbReference type="EMBL" id="CAUYUE010000006">
    <property type="protein sequence ID" value="CAK0781561.1"/>
    <property type="molecule type" value="Genomic_DNA"/>
</dbReference>
<evidence type="ECO:0000256" key="7">
    <source>
        <dbReference type="ARBA" id="ARBA00022801"/>
    </source>
</evidence>
<dbReference type="GO" id="GO:0000287">
    <property type="term" value="F:magnesium ion binding"/>
    <property type="evidence" value="ECO:0007669"/>
    <property type="project" value="TreeGrafter"/>
</dbReference>
<dbReference type="InterPro" id="IPR036412">
    <property type="entry name" value="HAD-like_sf"/>
</dbReference>
<dbReference type="GO" id="GO:0006564">
    <property type="term" value="P:L-serine biosynthetic process"/>
    <property type="evidence" value="ECO:0007669"/>
    <property type="project" value="UniProtKB-KW"/>
</dbReference>
<dbReference type="AlphaFoldDB" id="A0AAV1I653"/>
<organism evidence="12 13">
    <name type="scientific">Coccomyxa viridis</name>
    <dbReference type="NCBI Taxonomy" id="1274662"/>
    <lineage>
        <taxon>Eukaryota</taxon>
        <taxon>Viridiplantae</taxon>
        <taxon>Chlorophyta</taxon>
        <taxon>core chlorophytes</taxon>
        <taxon>Trebouxiophyceae</taxon>
        <taxon>Trebouxiophyceae incertae sedis</taxon>
        <taxon>Coccomyxaceae</taxon>
        <taxon>Coccomyxa</taxon>
    </lineage>
</organism>
<dbReference type="Proteomes" id="UP001314263">
    <property type="component" value="Unassembled WGS sequence"/>
</dbReference>
<evidence type="ECO:0000256" key="1">
    <source>
        <dbReference type="ARBA" id="ARBA00001946"/>
    </source>
</evidence>
<keyword evidence="13" id="KW-1185">Reference proteome</keyword>
<evidence type="ECO:0000256" key="11">
    <source>
        <dbReference type="PIRSR" id="PIRSR604469-1"/>
    </source>
</evidence>
<comment type="similarity">
    <text evidence="3">Belongs to the HAD-like hydrolase superfamily. SerB family.</text>
</comment>
<feature type="active site" description="Proton donor" evidence="11">
    <location>
        <position position="107"/>
    </location>
</feature>
<keyword evidence="5" id="KW-0028">Amino-acid biosynthesis</keyword>
<dbReference type="Gene3D" id="3.40.50.1000">
    <property type="entry name" value="HAD superfamily/HAD-like"/>
    <property type="match status" value="1"/>
</dbReference>
<comment type="cofactor">
    <cofactor evidence="1">
        <name>Mg(2+)</name>
        <dbReference type="ChEBI" id="CHEBI:18420"/>
    </cofactor>
</comment>
<dbReference type="SUPFAM" id="SSF56784">
    <property type="entry name" value="HAD-like"/>
    <property type="match status" value="1"/>
</dbReference>
<dbReference type="Gene3D" id="1.10.150.210">
    <property type="entry name" value="Phosphoserine phosphatase, domain 2"/>
    <property type="match status" value="1"/>
</dbReference>
<evidence type="ECO:0000313" key="13">
    <source>
        <dbReference type="Proteomes" id="UP001314263"/>
    </source>
</evidence>
<evidence type="ECO:0000256" key="2">
    <source>
        <dbReference type="ARBA" id="ARBA00005135"/>
    </source>
</evidence>
<dbReference type="PANTHER" id="PTHR43344">
    <property type="entry name" value="PHOSPHOSERINE PHOSPHATASE"/>
    <property type="match status" value="1"/>
</dbReference>
<comment type="caution">
    <text evidence="12">The sequence shown here is derived from an EMBL/GenBank/DDBJ whole genome shotgun (WGS) entry which is preliminary data.</text>
</comment>
<dbReference type="CDD" id="cd04309">
    <property type="entry name" value="HAD_PSP_eu"/>
    <property type="match status" value="1"/>
</dbReference>
<dbReference type="InterPro" id="IPR004469">
    <property type="entry name" value="PSP"/>
</dbReference>
<gene>
    <name evidence="12" type="ORF">CVIRNUC_005405</name>
</gene>
<dbReference type="EC" id="3.1.3.3" evidence="4"/>
<evidence type="ECO:0000256" key="4">
    <source>
        <dbReference type="ARBA" id="ARBA00012640"/>
    </source>
</evidence>
<name>A0AAV1I653_9CHLO</name>
<dbReference type="GO" id="GO:0036424">
    <property type="term" value="F:L-phosphoserine phosphatase activity"/>
    <property type="evidence" value="ECO:0007669"/>
    <property type="project" value="InterPro"/>
</dbReference>
<evidence type="ECO:0000256" key="10">
    <source>
        <dbReference type="ARBA" id="ARBA00031693"/>
    </source>
</evidence>
<reference evidence="12 13" key="1">
    <citation type="submission" date="2023-10" db="EMBL/GenBank/DDBJ databases">
        <authorList>
            <person name="Maclean D."/>
            <person name="Macfadyen A."/>
        </authorList>
    </citation>
    <scope>NUCLEOTIDE SEQUENCE [LARGE SCALE GENOMIC DNA]</scope>
</reference>
<dbReference type="NCBIfam" id="TIGR00338">
    <property type="entry name" value="serB"/>
    <property type="match status" value="1"/>
</dbReference>
<evidence type="ECO:0000256" key="5">
    <source>
        <dbReference type="ARBA" id="ARBA00022605"/>
    </source>
</evidence>
<evidence type="ECO:0000256" key="9">
    <source>
        <dbReference type="ARBA" id="ARBA00023299"/>
    </source>
</evidence>
<dbReference type="InterPro" id="IPR023214">
    <property type="entry name" value="HAD_sf"/>
</dbReference>
<sequence>MKPCVQCCCPEVAPSSYRSQCQSKPLFDLRRHRSIEALGHTKPLVKLLSGSSQCLKPLGGCTGLQHFRSIACSSMTELPRAAGINSEPSKEVRRIWETAQAVCFDVDSTLCEDESIDELAAFLNVGEAVAALTASAMGGSVLFQDALKARLDLMQPSHQDVQRFLASHPPRISQGIPELVKALQGRGCQVFLVSGGFRAIINPIAAMLGIPQDHVFANTILFQEDGSFAGFDEKELTSQGGGKASAARLIKEKYDFSRLVMVGDGATDLEARQPGGADIFIGYGGVVERPSIASKADWYVYDIRDLNQALQSRP</sequence>
<evidence type="ECO:0000256" key="8">
    <source>
        <dbReference type="ARBA" id="ARBA00022842"/>
    </source>
</evidence>
<dbReference type="InterPro" id="IPR050582">
    <property type="entry name" value="HAD-like_SerB"/>
</dbReference>
<keyword evidence="9" id="KW-0718">Serine biosynthesis</keyword>
<dbReference type="GO" id="GO:0009507">
    <property type="term" value="C:chloroplast"/>
    <property type="evidence" value="ECO:0007669"/>
    <property type="project" value="TreeGrafter"/>
</dbReference>
<keyword evidence="8" id="KW-0460">Magnesium</keyword>
<dbReference type="NCBIfam" id="TIGR01488">
    <property type="entry name" value="HAD-SF-IB"/>
    <property type="match status" value="1"/>
</dbReference>
<evidence type="ECO:0000313" key="12">
    <source>
        <dbReference type="EMBL" id="CAK0781561.1"/>
    </source>
</evidence>
<keyword evidence="7" id="KW-0378">Hydrolase</keyword>
<evidence type="ECO:0000256" key="6">
    <source>
        <dbReference type="ARBA" id="ARBA00022723"/>
    </source>
</evidence>
<evidence type="ECO:0000256" key="3">
    <source>
        <dbReference type="ARBA" id="ARBA00009184"/>
    </source>
</evidence>
<keyword evidence="6" id="KW-0479">Metal-binding</keyword>
<protein>
    <recommendedName>
        <fullName evidence="4">phosphoserine phosphatase</fullName>
        <ecNumber evidence="4">3.1.3.3</ecNumber>
    </recommendedName>
    <alternativeName>
        <fullName evidence="10">O-phosphoserine phosphohydrolase</fullName>
    </alternativeName>
</protein>
<dbReference type="PANTHER" id="PTHR43344:SF2">
    <property type="entry name" value="PHOSPHOSERINE PHOSPHATASE"/>
    <property type="match status" value="1"/>
</dbReference>